<reference evidence="1 2" key="1">
    <citation type="submission" date="2016-10" db="EMBL/GenBank/DDBJ databases">
        <authorList>
            <person name="Varghese N."/>
            <person name="Submissions S."/>
        </authorList>
    </citation>
    <scope>NUCLEOTIDE SEQUENCE [LARGE SCALE GENOMIC DNA]</scope>
    <source>
        <strain evidence="2">YIM D21,KCTC 23444,ACCC 10710</strain>
    </source>
</reference>
<accession>A0A1I1UJ88</accession>
<keyword evidence="2" id="KW-1185">Reference proteome</keyword>
<proteinExistence type="predicted"/>
<dbReference type="EMBL" id="FOMS01000002">
    <property type="protein sequence ID" value="SFD70655.1"/>
    <property type="molecule type" value="Genomic_DNA"/>
</dbReference>
<sequence length="84" mass="9061">MIRLVDTGPVRPEPHEAIIEAAIARHGATAVLIAALRALMRVPRLRPPPAAADDLPAHLRRDIGLPPKAAHARLEALPPLPPRF</sequence>
<name>A0A1I1UJ88_9RHOB</name>
<evidence type="ECO:0000313" key="2">
    <source>
        <dbReference type="Proteomes" id="UP000325289"/>
    </source>
</evidence>
<dbReference type="Proteomes" id="UP000325289">
    <property type="component" value="Unassembled WGS sequence"/>
</dbReference>
<evidence type="ECO:0000313" key="1">
    <source>
        <dbReference type="EMBL" id="SFD70655.1"/>
    </source>
</evidence>
<dbReference type="AlphaFoldDB" id="A0A1I1UJ88"/>
<protein>
    <submittedName>
        <fullName evidence="1">Uncharacterized protein</fullName>
    </submittedName>
</protein>
<gene>
    <name evidence="1" type="ORF">SAMN04515678_102369</name>
</gene>
<organism evidence="1 2">
    <name type="scientific">Roseivivax sediminis</name>
    <dbReference type="NCBI Taxonomy" id="936889"/>
    <lineage>
        <taxon>Bacteria</taxon>
        <taxon>Pseudomonadati</taxon>
        <taxon>Pseudomonadota</taxon>
        <taxon>Alphaproteobacteria</taxon>
        <taxon>Rhodobacterales</taxon>
        <taxon>Roseobacteraceae</taxon>
        <taxon>Roseivivax</taxon>
    </lineage>
</organism>
<dbReference type="RefSeq" id="WP_149754749.1">
    <property type="nucleotide sequence ID" value="NZ_FOMS01000002.1"/>
</dbReference>